<dbReference type="RefSeq" id="WP_047196003.1">
    <property type="nucleotide sequence ID" value="NZ_CP011371.1"/>
</dbReference>
<reference evidence="1 2" key="1">
    <citation type="submission" date="2015-05" db="EMBL/GenBank/DDBJ databases">
        <authorList>
            <person name="Tang B."/>
            <person name="Yu Y."/>
        </authorList>
    </citation>
    <scope>NUCLEOTIDE SEQUENCE [LARGE SCALE GENOMIC DNA]</scope>
    <source>
        <strain evidence="1 2">DSM 7029</strain>
    </source>
</reference>
<dbReference type="OrthoDB" id="6015083at2"/>
<keyword evidence="2" id="KW-1185">Reference proteome</keyword>
<protein>
    <submittedName>
        <fullName evidence="1">Phage protein</fullName>
    </submittedName>
</protein>
<dbReference type="EMBL" id="CP011371">
    <property type="protein sequence ID" value="AKJ30687.1"/>
    <property type="molecule type" value="Genomic_DNA"/>
</dbReference>
<evidence type="ECO:0000313" key="2">
    <source>
        <dbReference type="Proteomes" id="UP000035352"/>
    </source>
</evidence>
<dbReference type="AlphaFoldDB" id="A0A0G3BMP4"/>
<accession>A0A0G3BMP4</accession>
<name>A0A0G3BMP4_9BURK</name>
<sequence length="322" mass="35067">MAYLTGSATGPSQLLDALRVFATANGWTELRWGASGPGQQLSLQNGTQFVHLRSAVNEAARPGYGSVNGIFLTGSSAFEAAQPWNNQPGTIRNTGNQIEVCGLYEVGASSTYHLFALDAPALLLLVAEVTPGVYHHLAFGNLAKYGNYPGGAFVSGAFASDNYIYGGSSSGDYIFGHAQDRHPGLPFNDYKHYGGNYVRGQVDGFDGWFSVCRTNPHTGKRAKSTWEDGTGGTRESLARYWWAHTPNTLNGVAPMQPFYVFVERPDGYFSPFGYTPHLRYMNIQHYTAAEPFAIGREEWMAFPGHSKNGKSGAHGYAVRLVR</sequence>
<organism evidence="1 2">
    <name type="scientific">Caldimonas brevitalea</name>
    <dbReference type="NCBI Taxonomy" id="413882"/>
    <lineage>
        <taxon>Bacteria</taxon>
        <taxon>Pseudomonadati</taxon>
        <taxon>Pseudomonadota</taxon>
        <taxon>Betaproteobacteria</taxon>
        <taxon>Burkholderiales</taxon>
        <taxon>Sphaerotilaceae</taxon>
        <taxon>Caldimonas</taxon>
    </lineage>
</organism>
<proteinExistence type="predicted"/>
<gene>
    <name evidence="1" type="ORF">AAW51_3996</name>
</gene>
<dbReference type="Proteomes" id="UP000035352">
    <property type="component" value="Chromosome"/>
</dbReference>
<dbReference type="STRING" id="413882.AAW51_3996"/>
<evidence type="ECO:0000313" key="1">
    <source>
        <dbReference type="EMBL" id="AKJ30687.1"/>
    </source>
</evidence>
<dbReference type="KEGG" id="pbh:AAW51_3996"/>